<dbReference type="Gene3D" id="1.50.10.10">
    <property type="match status" value="1"/>
</dbReference>
<organism evidence="1 2">
    <name type="scientific">Paenibacillus agaridevorans</name>
    <dbReference type="NCBI Taxonomy" id="171404"/>
    <lineage>
        <taxon>Bacteria</taxon>
        <taxon>Bacillati</taxon>
        <taxon>Bacillota</taxon>
        <taxon>Bacilli</taxon>
        <taxon>Bacillales</taxon>
        <taxon>Paenibacillaceae</taxon>
        <taxon>Paenibacillus</taxon>
    </lineage>
</organism>
<gene>
    <name evidence="1" type="ORF">PAT3040_06503</name>
</gene>
<reference evidence="1 2" key="1">
    <citation type="submission" date="2017-08" db="EMBL/GenBank/DDBJ databases">
        <title>Substantial Increase in Enzyme Production by Combined Drug-Resistance Mutations in Paenibacillus agaridevorans.</title>
        <authorList>
            <person name="Tanaka Y."/>
            <person name="Funane K."/>
            <person name="Hosaka T."/>
            <person name="Shiwa Y."/>
            <person name="Fujita N."/>
            <person name="Miyazaki T."/>
            <person name="Yoshikawa H."/>
            <person name="Murakami K."/>
            <person name="Kasahara K."/>
            <person name="Inaoka T."/>
            <person name="Hiraga Y."/>
            <person name="Ochi K."/>
        </authorList>
    </citation>
    <scope>NUCLEOTIDE SEQUENCE [LARGE SCALE GENOMIC DNA]</scope>
    <source>
        <strain evidence="1 2">T-3040</strain>
    </source>
</reference>
<keyword evidence="2" id="KW-1185">Reference proteome</keyword>
<evidence type="ECO:0000313" key="2">
    <source>
        <dbReference type="Proteomes" id="UP000245202"/>
    </source>
</evidence>
<comment type="caution">
    <text evidence="1">The sequence shown here is derived from an EMBL/GenBank/DDBJ whole genome shotgun (WGS) entry which is preliminary data.</text>
</comment>
<dbReference type="GO" id="GO:0005975">
    <property type="term" value="P:carbohydrate metabolic process"/>
    <property type="evidence" value="ECO:0007669"/>
    <property type="project" value="InterPro"/>
</dbReference>
<dbReference type="RefSeq" id="WP_108995916.1">
    <property type="nucleotide sequence ID" value="NZ_BDQX01000430.1"/>
</dbReference>
<evidence type="ECO:0008006" key="3">
    <source>
        <dbReference type="Google" id="ProtNLM"/>
    </source>
</evidence>
<evidence type="ECO:0000313" key="1">
    <source>
        <dbReference type="EMBL" id="GBG11668.1"/>
    </source>
</evidence>
<protein>
    <recommendedName>
        <fullName evidence="3">Alpha-L-rhamnosidase six-hairpin glycosidase domain-containing protein</fullName>
    </recommendedName>
</protein>
<sequence>MTELWTVDKLRERGGNQQRWLSLPGSRVVVNPFNFKKAGTTSPSSYSNRSTMPMNVGYLTPHIPESEIGFEFDDMIMIHTDTNRSPQRIEGCVLNVSDPARWTISEYDIPGHGTALFGASGITITVNSDARDYWQYLTTEIEVDLDQTPMLHVVVPECLSAWSIKVAPLEAESAREDIELMTENSNSGVFSANIAEVTGWGGRKRFKLRLYAYGFGKSITFENLEIAGVMNPYADAIRFETEWAPHELAFQAVYRNHMTLEGRDYFYNTNTVCRSLTCTQEAFDTDIILGGRYTGQLTYDPGLTMLVVKDRRYAFAIRLLGEHVEGMVYYANYCDYLSGTRALEEPPQCGYWQMRIKPVRSTGEGIHLLVSFPGPLETAESLVRDLSASSLRASVNERLAVKREQNERFWNGFLKKVPSPSLFSLGHVPSKGVTPGQTEEQYYKAWIFLASNVLDVSPEAGYPYPQLCCGKPSLWGSGAHEAPYSAAWESLFAIQLYAYIDPDLAWEAFKGLMSLVDPTGMLGGESLPSRKAQTAMILYELTGDINALRSVYPSIRSYLRWRVDNPRWILGLINNPNSKDSEFVVSALIDISYFIQMAELLSMHDEIPFWQETYAELLQNYKAWFWDAPGGFPNQYYDTATGVRSPGWTSWVLTGVHLPSLETPYAESLINRFLGEFDPSKPFGGLAYPKHPDINFDIYGLIQLGFLEEARQLVEVCIRDVTMSGFFAEQYDVEDKPHPTGVRPSIFGCAQLIECVLIKNGYRLENGKPYRMNLFHEQGLVESF</sequence>
<dbReference type="InterPro" id="IPR012341">
    <property type="entry name" value="6hp_glycosidase-like_sf"/>
</dbReference>
<dbReference type="AlphaFoldDB" id="A0A2R5F284"/>
<accession>A0A2R5F284</accession>
<name>A0A2R5F284_9BACL</name>
<proteinExistence type="predicted"/>
<dbReference type="EMBL" id="BDQX01000430">
    <property type="protein sequence ID" value="GBG11668.1"/>
    <property type="molecule type" value="Genomic_DNA"/>
</dbReference>
<dbReference type="SUPFAM" id="SSF48208">
    <property type="entry name" value="Six-hairpin glycosidases"/>
    <property type="match status" value="1"/>
</dbReference>
<dbReference type="Proteomes" id="UP000245202">
    <property type="component" value="Unassembled WGS sequence"/>
</dbReference>
<dbReference type="InterPro" id="IPR008928">
    <property type="entry name" value="6-hairpin_glycosidase_sf"/>
</dbReference>